<dbReference type="InterPro" id="IPR036397">
    <property type="entry name" value="RNaseH_sf"/>
</dbReference>
<reference evidence="4" key="1">
    <citation type="submission" date="2015-08" db="EMBL/GenBank/DDBJ databases">
        <title>Evidence for the evolutionary loss of RNAi key determinants in kinetoplastids as a multiple sporadic phenomenon.</title>
        <authorList>
            <person name="Matveyev A.V."/>
            <person name="Alves J.M.P."/>
            <person name="Serrano M.G."/>
            <person name="Lara A.M."/>
            <person name="Barton W.A."/>
            <person name="Beverly S.M."/>
            <person name="Teixeira M.M.G."/>
            <person name="Camargo E.P."/>
            <person name="Buck G.A."/>
        </authorList>
    </citation>
    <scope>NUCLEOTIDE SEQUENCE</scope>
    <source>
        <strain evidence="4">TCC001E</strain>
    </source>
</reference>
<dbReference type="PANTHER" id="PTHR22891">
    <property type="entry name" value="EUKARYOTIC TRANSLATION INITIATION FACTOR 2C"/>
    <property type="match status" value="1"/>
</dbReference>
<protein>
    <submittedName>
        <fullName evidence="4">Argonaute 1</fullName>
    </submittedName>
</protein>
<evidence type="ECO:0000259" key="3">
    <source>
        <dbReference type="SMART" id="SM00950"/>
    </source>
</evidence>
<dbReference type="InterPro" id="IPR003165">
    <property type="entry name" value="Piwi"/>
</dbReference>
<dbReference type="SMART" id="SM00950">
    <property type="entry name" value="Piwi"/>
    <property type="match status" value="1"/>
</dbReference>
<dbReference type="SMART" id="SM00949">
    <property type="entry name" value="PAZ"/>
    <property type="match status" value="1"/>
</dbReference>
<dbReference type="InterPro" id="IPR012337">
    <property type="entry name" value="RNaseH-like_sf"/>
</dbReference>
<evidence type="ECO:0000256" key="1">
    <source>
        <dbReference type="SAM" id="MobiDB-lite"/>
    </source>
</evidence>
<name>A0A1B2LUM9_HERMU</name>
<dbReference type="Pfam" id="PF02171">
    <property type="entry name" value="Piwi"/>
    <property type="match status" value="1"/>
</dbReference>
<feature type="domain" description="PAZ" evidence="2">
    <location>
        <begin position="296"/>
        <end position="443"/>
    </location>
</feature>
<evidence type="ECO:0000259" key="2">
    <source>
        <dbReference type="SMART" id="SM00949"/>
    </source>
</evidence>
<accession>A0A1B2LUM9</accession>
<evidence type="ECO:0000313" key="4">
    <source>
        <dbReference type="EMBL" id="AOA52366.1"/>
    </source>
</evidence>
<proteinExistence type="predicted"/>
<dbReference type="AlphaFoldDB" id="A0A1B2LUM9"/>
<dbReference type="SUPFAM" id="SSF53098">
    <property type="entry name" value="Ribonuclease H-like"/>
    <property type="match status" value="1"/>
</dbReference>
<organism evidence="4">
    <name type="scientific">Herpetomonas muscarum</name>
    <dbReference type="NCBI Taxonomy" id="5718"/>
    <lineage>
        <taxon>Eukaryota</taxon>
        <taxon>Discoba</taxon>
        <taxon>Euglenozoa</taxon>
        <taxon>Kinetoplastea</taxon>
        <taxon>Metakinetoplastina</taxon>
        <taxon>Trypanosomatida</taxon>
        <taxon>Trypanosomatidae</taxon>
        <taxon>Herpetomonas</taxon>
    </lineage>
</organism>
<dbReference type="Pfam" id="PF02170">
    <property type="entry name" value="PAZ"/>
    <property type="match status" value="1"/>
</dbReference>
<dbReference type="Gene3D" id="2.170.260.10">
    <property type="entry name" value="paz domain"/>
    <property type="match status" value="1"/>
</dbReference>
<dbReference type="Gene3D" id="3.30.420.10">
    <property type="entry name" value="Ribonuclease H-like superfamily/Ribonuclease H"/>
    <property type="match status" value="1"/>
</dbReference>
<gene>
    <name evidence="4" type="primary">AGO1</name>
</gene>
<feature type="region of interest" description="Disordered" evidence="1">
    <location>
        <begin position="1"/>
        <end position="78"/>
    </location>
</feature>
<feature type="compositionally biased region" description="Gly residues" evidence="1">
    <location>
        <begin position="13"/>
        <end position="76"/>
    </location>
</feature>
<dbReference type="GO" id="GO:0003723">
    <property type="term" value="F:RNA binding"/>
    <property type="evidence" value="ECO:0007669"/>
    <property type="project" value="InterPro"/>
</dbReference>
<dbReference type="InterPro" id="IPR003100">
    <property type="entry name" value="PAZ_dom"/>
</dbReference>
<feature type="domain" description="Piwi" evidence="3">
    <location>
        <begin position="562"/>
        <end position="900"/>
    </location>
</feature>
<dbReference type="EMBL" id="KT377050">
    <property type="protein sequence ID" value="AOA52366.1"/>
    <property type="molecule type" value="Genomic_DNA"/>
</dbReference>
<sequence>MEAGGDRGRGRGGRGGGRGGRGGRGGGDFGGRGGRGGGDFGGRGGRGGGDFGGRGGRGGGDFGGRGGRGGGRGGGNEIFRMNAPMVQRESNAWRATKNVAGTNVEVLSNLAPINFDKTRVHVYGMSVEIKANGSNIGDDADWYGGAHRHCVRHLVRIHPELVDVLRNSIHFETSMVTAEKLPEEAIATPIAYSMNERTGRKVIERSYAITLAYMGERTPRLPDDSSLLNAIMGAVTGRVYTNRIGNKYVDSTISREVEGLTIADAVAPKVMRVNMGNNVSRDVLQLDMAVSVATTATCAEVIADLRRKHQSQEAFERAVSVELVGRRAISRTGKDEVIVKVAKVLFDKNATAETGLRNNPNGSYAEYFRAKYNLELDTTAPLLLCRSSDRHNRRLLTYPSDVLSPLNVPPSKTRILPVLCTIYPHERLRKVKAAISRLKATPAAAALMKLYGVRLDDTLLSVKGTVLKTPTVYIPNGGNFIAVNPSDPAYAGQQGFANALQRLRLPDRPLKFKRLLMDSYIRESSELTALLKKYNVSLPPPETHRFGMPHREKLHGSGDNTFCLLKLRDTDASTYNAWKRSLVEQGVPSQLVVKHLDRTIPDMVVQQMAAKVGQLCFLIDAEEHYPTKGSGGLLLIGVDVATSFKNDKQGSSDVRRTSYTIAFTAFHARGKEWNSYSNHYHVAGQQIVLFNAPRDGTESSSTTVQQAARMNASEVIPEKMDVFLKEVVAHFDLAKHKSGTAVIYRGTTSEGEISAAGLLGTKVSNALRGWDYAAVAVQRRSHTRFAWNIAAQLPNAGLAAELVNAPSGFCTPYATDEFITDATKKPAPSFYIIGAGCTLGHASNGYYAVVSRSAGLDIGKLQKLTYALCFMYPNKPAAMPSPLPLKSAAAYAAKYTMLAEIKEMPKAMRPYMHYL</sequence>